<name>A0A5B7K4Q4_PORTR</name>
<dbReference type="Proteomes" id="UP000324222">
    <property type="component" value="Unassembled WGS sequence"/>
</dbReference>
<organism evidence="1 2">
    <name type="scientific">Portunus trituberculatus</name>
    <name type="common">Swimming crab</name>
    <name type="synonym">Neptunus trituberculatus</name>
    <dbReference type="NCBI Taxonomy" id="210409"/>
    <lineage>
        <taxon>Eukaryota</taxon>
        <taxon>Metazoa</taxon>
        <taxon>Ecdysozoa</taxon>
        <taxon>Arthropoda</taxon>
        <taxon>Crustacea</taxon>
        <taxon>Multicrustacea</taxon>
        <taxon>Malacostraca</taxon>
        <taxon>Eumalacostraca</taxon>
        <taxon>Eucarida</taxon>
        <taxon>Decapoda</taxon>
        <taxon>Pleocyemata</taxon>
        <taxon>Brachyura</taxon>
        <taxon>Eubrachyura</taxon>
        <taxon>Portunoidea</taxon>
        <taxon>Portunidae</taxon>
        <taxon>Portuninae</taxon>
        <taxon>Portunus</taxon>
    </lineage>
</organism>
<sequence>MSDASLHHKVWIRKKWKENVAEVKCSSPGREYMFTSSGNTCVEQRPRPRMRGGVRRGGVGRLLQQVIIERSICSEMEVEDEEQSGASLGNE</sequence>
<evidence type="ECO:0000313" key="1">
    <source>
        <dbReference type="EMBL" id="MPD01527.1"/>
    </source>
</evidence>
<protein>
    <submittedName>
        <fullName evidence="1">Uncharacterized protein</fullName>
    </submittedName>
</protein>
<accession>A0A5B7K4Q4</accession>
<reference evidence="1 2" key="1">
    <citation type="submission" date="2019-05" db="EMBL/GenBank/DDBJ databases">
        <title>Another draft genome of Portunus trituberculatus and its Hox gene families provides insights of decapod evolution.</title>
        <authorList>
            <person name="Jeong J.-H."/>
            <person name="Song I."/>
            <person name="Kim S."/>
            <person name="Choi T."/>
            <person name="Kim D."/>
            <person name="Ryu S."/>
            <person name="Kim W."/>
        </authorList>
    </citation>
    <scope>NUCLEOTIDE SEQUENCE [LARGE SCALE GENOMIC DNA]</scope>
    <source>
        <tissue evidence="1">Muscle</tissue>
    </source>
</reference>
<proteinExistence type="predicted"/>
<comment type="caution">
    <text evidence="1">The sequence shown here is derived from an EMBL/GenBank/DDBJ whole genome shotgun (WGS) entry which is preliminary data.</text>
</comment>
<dbReference type="AlphaFoldDB" id="A0A5B7K4Q4"/>
<gene>
    <name evidence="1" type="ORF">E2C01_097059</name>
</gene>
<keyword evidence="2" id="KW-1185">Reference proteome</keyword>
<dbReference type="EMBL" id="VSRR010127510">
    <property type="protein sequence ID" value="MPD01527.1"/>
    <property type="molecule type" value="Genomic_DNA"/>
</dbReference>
<evidence type="ECO:0000313" key="2">
    <source>
        <dbReference type="Proteomes" id="UP000324222"/>
    </source>
</evidence>